<keyword evidence="5" id="KW-0479">Metal-binding</keyword>
<organism evidence="7 8">
    <name type="scientific">Batillaria attramentaria</name>
    <dbReference type="NCBI Taxonomy" id="370345"/>
    <lineage>
        <taxon>Eukaryota</taxon>
        <taxon>Metazoa</taxon>
        <taxon>Spiralia</taxon>
        <taxon>Lophotrochozoa</taxon>
        <taxon>Mollusca</taxon>
        <taxon>Gastropoda</taxon>
        <taxon>Caenogastropoda</taxon>
        <taxon>Sorbeoconcha</taxon>
        <taxon>Cerithioidea</taxon>
        <taxon>Batillariidae</taxon>
        <taxon>Batillaria</taxon>
    </lineage>
</organism>
<accession>A0ABD0K578</accession>
<sequence length="95" mass="10266">SKAKFDSGSGWPSFYQTYKPADSNVSNVMEKVDHSHGMLRTEVMCAKCQSHLGHVFPDGPKPTGLRYCINSVSLDFVPEKSGSTSNPGSSKDGNL</sequence>
<feature type="domain" description="MsrB" evidence="6">
    <location>
        <begin position="1"/>
        <end position="79"/>
    </location>
</feature>
<comment type="caution">
    <text evidence="7">The sequence shown here is derived from an EMBL/GenBank/DDBJ whole genome shotgun (WGS) entry which is preliminary data.</text>
</comment>
<keyword evidence="8" id="KW-1185">Reference proteome</keyword>
<dbReference type="AlphaFoldDB" id="A0ABD0K578"/>
<evidence type="ECO:0000256" key="5">
    <source>
        <dbReference type="RuleBase" id="RU365044"/>
    </source>
</evidence>
<dbReference type="SUPFAM" id="SSF51316">
    <property type="entry name" value="Mss4-like"/>
    <property type="match status" value="1"/>
</dbReference>
<proteinExistence type="inferred from homology"/>
<dbReference type="Proteomes" id="UP001519460">
    <property type="component" value="Unassembled WGS sequence"/>
</dbReference>
<dbReference type="PANTHER" id="PTHR10173">
    <property type="entry name" value="METHIONINE SULFOXIDE REDUCTASE"/>
    <property type="match status" value="1"/>
</dbReference>
<evidence type="ECO:0000256" key="4">
    <source>
        <dbReference type="ARBA" id="ARBA00048488"/>
    </source>
</evidence>
<dbReference type="Pfam" id="PF01641">
    <property type="entry name" value="SelR"/>
    <property type="match status" value="1"/>
</dbReference>
<dbReference type="InterPro" id="IPR011057">
    <property type="entry name" value="Mss4-like_sf"/>
</dbReference>
<name>A0ABD0K578_9CAEN</name>
<comment type="function">
    <text evidence="5">Methionine-sulfoxide reductase that specifically reduces methionine (R)-sulfoxide back to methionine. While in many cases methionine oxidation is the result of random oxidation following oxidative stress, methionine oxidation is also a post-translational modification that takes place on specific residues.</text>
</comment>
<dbReference type="NCBIfam" id="TIGR00357">
    <property type="entry name" value="peptide-methionine (R)-S-oxide reductase MsrB"/>
    <property type="match status" value="1"/>
</dbReference>
<evidence type="ECO:0000256" key="1">
    <source>
        <dbReference type="ARBA" id="ARBA00007174"/>
    </source>
</evidence>
<dbReference type="GO" id="GO:0033743">
    <property type="term" value="F:peptide-methionine (R)-S-oxide reductase activity"/>
    <property type="evidence" value="ECO:0007669"/>
    <property type="project" value="UniProtKB-EC"/>
</dbReference>
<reference evidence="7 8" key="1">
    <citation type="journal article" date="2023" name="Sci. Data">
        <title>Genome assembly of the Korean intertidal mud-creeper Batillaria attramentaria.</title>
        <authorList>
            <person name="Patra A.K."/>
            <person name="Ho P.T."/>
            <person name="Jun S."/>
            <person name="Lee S.J."/>
            <person name="Kim Y."/>
            <person name="Won Y.J."/>
        </authorList>
    </citation>
    <scope>NUCLEOTIDE SEQUENCE [LARGE SCALE GENOMIC DNA]</scope>
    <source>
        <strain evidence="7">Wonlab-2016</strain>
    </source>
</reference>
<keyword evidence="5" id="KW-0862">Zinc</keyword>
<dbReference type="EMBL" id="JACVVK020000251">
    <property type="protein sequence ID" value="KAK7482065.1"/>
    <property type="molecule type" value="Genomic_DNA"/>
</dbReference>
<keyword evidence="3 5" id="KW-0560">Oxidoreductase</keyword>
<feature type="non-terminal residue" evidence="7">
    <location>
        <position position="1"/>
    </location>
</feature>
<comment type="similarity">
    <text evidence="1 5">Belongs to the MsrB Met sulfoxide reductase family.</text>
</comment>
<dbReference type="InterPro" id="IPR028427">
    <property type="entry name" value="Met_Sox_Rdtase_MsrB"/>
</dbReference>
<protein>
    <recommendedName>
        <fullName evidence="2 5">Peptide-methionine (R)-S-oxide reductase</fullName>
        <ecNumber evidence="2 5">1.8.4.12</ecNumber>
    </recommendedName>
</protein>
<evidence type="ECO:0000313" key="7">
    <source>
        <dbReference type="EMBL" id="KAK7482065.1"/>
    </source>
</evidence>
<dbReference type="InterPro" id="IPR002579">
    <property type="entry name" value="Met_Sox_Rdtase_MsrB_dom"/>
</dbReference>
<evidence type="ECO:0000313" key="8">
    <source>
        <dbReference type="Proteomes" id="UP001519460"/>
    </source>
</evidence>
<dbReference type="PROSITE" id="PS51790">
    <property type="entry name" value="MSRB"/>
    <property type="match status" value="1"/>
</dbReference>
<dbReference type="EC" id="1.8.4.12" evidence="2 5"/>
<dbReference type="GO" id="GO:0046872">
    <property type="term" value="F:metal ion binding"/>
    <property type="evidence" value="ECO:0007669"/>
    <property type="project" value="UniProtKB-KW"/>
</dbReference>
<gene>
    <name evidence="7" type="ORF">BaRGS_00026649</name>
</gene>
<dbReference type="Gene3D" id="2.170.150.20">
    <property type="entry name" value="Peptide methionine sulfoxide reductase"/>
    <property type="match status" value="1"/>
</dbReference>
<evidence type="ECO:0000259" key="6">
    <source>
        <dbReference type="PROSITE" id="PS51790"/>
    </source>
</evidence>
<dbReference type="PANTHER" id="PTHR10173:SF52">
    <property type="entry name" value="METHIONINE-R-SULFOXIDE REDUCTASE B1"/>
    <property type="match status" value="1"/>
</dbReference>
<comment type="cofactor">
    <cofactor evidence="5">
        <name>Zn(2+)</name>
        <dbReference type="ChEBI" id="CHEBI:29105"/>
    </cofactor>
    <text evidence="5">Binds 1 zinc ion per subunit.</text>
</comment>
<evidence type="ECO:0000256" key="3">
    <source>
        <dbReference type="ARBA" id="ARBA00023002"/>
    </source>
</evidence>
<evidence type="ECO:0000256" key="2">
    <source>
        <dbReference type="ARBA" id="ARBA00012499"/>
    </source>
</evidence>
<comment type="catalytic activity">
    <reaction evidence="4 5">
        <text>L-methionyl-[protein] + [thioredoxin]-disulfide + H2O = L-methionyl-(R)-S-oxide-[protein] + [thioredoxin]-dithiol</text>
        <dbReference type="Rhea" id="RHEA:24164"/>
        <dbReference type="Rhea" id="RHEA-COMP:10698"/>
        <dbReference type="Rhea" id="RHEA-COMP:10700"/>
        <dbReference type="Rhea" id="RHEA-COMP:12313"/>
        <dbReference type="Rhea" id="RHEA-COMP:12314"/>
        <dbReference type="ChEBI" id="CHEBI:15377"/>
        <dbReference type="ChEBI" id="CHEBI:16044"/>
        <dbReference type="ChEBI" id="CHEBI:29950"/>
        <dbReference type="ChEBI" id="CHEBI:45764"/>
        <dbReference type="ChEBI" id="CHEBI:50058"/>
        <dbReference type="EC" id="1.8.4.12"/>
    </reaction>
</comment>